<comment type="similarity">
    <text evidence="1">Belongs to the carbon-nitrogen hydrolase superfamily. NIT1/NIT2 family.</text>
</comment>
<evidence type="ECO:0000256" key="1">
    <source>
        <dbReference type="ARBA" id="ARBA00010613"/>
    </source>
</evidence>
<reference evidence="4" key="1">
    <citation type="submission" date="2021-01" db="EMBL/GenBank/DDBJ databases">
        <title>Whole genome shotgun sequence of Sphaerimonospora thailandensis NBRC 107569.</title>
        <authorList>
            <person name="Komaki H."/>
            <person name="Tamura T."/>
        </authorList>
    </citation>
    <scope>NUCLEOTIDE SEQUENCE</scope>
    <source>
        <strain evidence="4">NBRC 107569</strain>
    </source>
</reference>
<evidence type="ECO:0000313" key="4">
    <source>
        <dbReference type="EMBL" id="GIH71252.1"/>
    </source>
</evidence>
<dbReference type="InterPro" id="IPR003010">
    <property type="entry name" value="C-N_Hydrolase"/>
</dbReference>
<organism evidence="4 5">
    <name type="scientific">Sphaerimonospora thailandensis</name>
    <dbReference type="NCBI Taxonomy" id="795644"/>
    <lineage>
        <taxon>Bacteria</taxon>
        <taxon>Bacillati</taxon>
        <taxon>Actinomycetota</taxon>
        <taxon>Actinomycetes</taxon>
        <taxon>Streptosporangiales</taxon>
        <taxon>Streptosporangiaceae</taxon>
        <taxon>Sphaerimonospora</taxon>
    </lineage>
</organism>
<name>A0A8J3W068_9ACTN</name>
<dbReference type="InterPro" id="IPR036526">
    <property type="entry name" value="C-N_Hydrolase_sf"/>
</dbReference>
<dbReference type="GO" id="GO:0033388">
    <property type="term" value="P:putrescine biosynthetic process from arginine"/>
    <property type="evidence" value="ECO:0007669"/>
    <property type="project" value="TreeGrafter"/>
</dbReference>
<gene>
    <name evidence="4" type="ORF">Mth01_35050</name>
</gene>
<dbReference type="Gene3D" id="3.60.110.10">
    <property type="entry name" value="Carbon-nitrogen hydrolase"/>
    <property type="match status" value="1"/>
</dbReference>
<dbReference type="InterPro" id="IPR050345">
    <property type="entry name" value="Aliph_Amidase/BUP"/>
</dbReference>
<evidence type="ECO:0000256" key="2">
    <source>
        <dbReference type="ARBA" id="ARBA00022801"/>
    </source>
</evidence>
<accession>A0A8J3W068</accession>
<dbReference type="RefSeq" id="WP_204016959.1">
    <property type="nucleotide sequence ID" value="NZ_BOOG01000033.1"/>
</dbReference>
<dbReference type="AlphaFoldDB" id="A0A8J3W068"/>
<comment type="caution">
    <text evidence="4">The sequence shown here is derived from an EMBL/GenBank/DDBJ whole genome shotgun (WGS) entry which is preliminary data.</text>
</comment>
<dbReference type="GO" id="GO:0050126">
    <property type="term" value="F:N-carbamoylputrescine amidase activity"/>
    <property type="evidence" value="ECO:0007669"/>
    <property type="project" value="TreeGrafter"/>
</dbReference>
<dbReference type="SUPFAM" id="SSF56317">
    <property type="entry name" value="Carbon-nitrogen hydrolase"/>
    <property type="match status" value="1"/>
</dbReference>
<keyword evidence="5" id="KW-1185">Reference proteome</keyword>
<dbReference type="EMBL" id="BOOG01000033">
    <property type="protein sequence ID" value="GIH71252.1"/>
    <property type="molecule type" value="Genomic_DNA"/>
</dbReference>
<dbReference type="PROSITE" id="PS50263">
    <property type="entry name" value="CN_HYDROLASE"/>
    <property type="match status" value="1"/>
</dbReference>
<dbReference type="PROSITE" id="PS01227">
    <property type="entry name" value="UPF0012"/>
    <property type="match status" value="1"/>
</dbReference>
<dbReference type="InterPro" id="IPR001110">
    <property type="entry name" value="UPF0012_CS"/>
</dbReference>
<evidence type="ECO:0000259" key="3">
    <source>
        <dbReference type="PROSITE" id="PS50263"/>
    </source>
</evidence>
<feature type="domain" description="CN hydrolase" evidence="3">
    <location>
        <begin position="3"/>
        <end position="247"/>
    </location>
</feature>
<evidence type="ECO:0000313" key="5">
    <source>
        <dbReference type="Proteomes" id="UP000610966"/>
    </source>
</evidence>
<sequence length="279" mass="29775">MTVRVAVCQLAPVVGDPERNLDLALAAVSAAADRGARLVVLPELVTSGYVFADEAEARATAQAQDGPAVTALARAARDRGLVVCFGFAELDADGLLRNSAALVDADGLRAVYRKAHLWDREKEIFIPGDDPPPVVETELGRVGLVICYDLEFPEWLRLAALRGAQIVCAPTNWPAEPRPPGERPIEVVRAQASASVNRIFLAVADRAGTERGVEWVSGSAIIGHDGFPLSEAEPGGREQILLADCALAEAADKRISPRNDVLADRRPHLYGGVTQPPQL</sequence>
<dbReference type="PANTHER" id="PTHR43674">
    <property type="entry name" value="NITRILASE C965.09-RELATED"/>
    <property type="match status" value="1"/>
</dbReference>
<dbReference type="PANTHER" id="PTHR43674:SF2">
    <property type="entry name" value="BETA-UREIDOPROPIONASE"/>
    <property type="match status" value="1"/>
</dbReference>
<proteinExistence type="inferred from homology"/>
<dbReference type="Pfam" id="PF00795">
    <property type="entry name" value="CN_hydrolase"/>
    <property type="match status" value="1"/>
</dbReference>
<protein>
    <recommendedName>
        <fullName evidence="3">CN hydrolase domain-containing protein</fullName>
    </recommendedName>
</protein>
<keyword evidence="2" id="KW-0378">Hydrolase</keyword>
<dbReference type="Proteomes" id="UP000610966">
    <property type="component" value="Unassembled WGS sequence"/>
</dbReference>